<dbReference type="EMBL" id="FZOJ01000014">
    <property type="protein sequence ID" value="SNS60515.1"/>
    <property type="molecule type" value="Genomic_DNA"/>
</dbReference>
<evidence type="ECO:0000256" key="1">
    <source>
        <dbReference type="SAM" id="MobiDB-lite"/>
    </source>
</evidence>
<gene>
    <name evidence="2" type="ORF">SAMN05446037_101447</name>
</gene>
<keyword evidence="3" id="KW-1185">Reference proteome</keyword>
<feature type="compositionally biased region" description="Basic and acidic residues" evidence="1">
    <location>
        <begin position="80"/>
        <end position="97"/>
    </location>
</feature>
<organism evidence="2 3">
    <name type="scientific">Anaerovirgula multivorans</name>
    <dbReference type="NCBI Taxonomy" id="312168"/>
    <lineage>
        <taxon>Bacteria</taxon>
        <taxon>Bacillati</taxon>
        <taxon>Bacillota</taxon>
        <taxon>Clostridia</taxon>
        <taxon>Peptostreptococcales</taxon>
        <taxon>Natronincolaceae</taxon>
        <taxon>Anaerovirgula</taxon>
    </lineage>
</organism>
<sequence>MANPLTKVVMSNIAHKSLKREECREKTSVSLQKKEEDLLINLIHKNKKNENLRDKGFSTNDNEELQIVTLSELAAKTGKLQREESEEDKGRERKGFY</sequence>
<evidence type="ECO:0000313" key="3">
    <source>
        <dbReference type="Proteomes" id="UP000198304"/>
    </source>
</evidence>
<protein>
    <submittedName>
        <fullName evidence="2">Uncharacterized protein</fullName>
    </submittedName>
</protein>
<dbReference type="OrthoDB" id="1955010at2"/>
<dbReference type="Proteomes" id="UP000198304">
    <property type="component" value="Unassembled WGS sequence"/>
</dbReference>
<proteinExistence type="predicted"/>
<accession>A0A239FUP7</accession>
<feature type="region of interest" description="Disordered" evidence="1">
    <location>
        <begin position="76"/>
        <end position="97"/>
    </location>
</feature>
<dbReference type="RefSeq" id="WP_089283597.1">
    <property type="nucleotide sequence ID" value="NZ_FZOJ01000014.1"/>
</dbReference>
<dbReference type="AlphaFoldDB" id="A0A239FUP7"/>
<evidence type="ECO:0000313" key="2">
    <source>
        <dbReference type="EMBL" id="SNS60515.1"/>
    </source>
</evidence>
<reference evidence="2 3" key="1">
    <citation type="submission" date="2017-06" db="EMBL/GenBank/DDBJ databases">
        <authorList>
            <person name="Kim H.J."/>
            <person name="Triplett B.A."/>
        </authorList>
    </citation>
    <scope>NUCLEOTIDE SEQUENCE [LARGE SCALE GENOMIC DNA]</scope>
    <source>
        <strain evidence="2 3">SCA</strain>
    </source>
</reference>
<name>A0A239FUP7_9FIRM</name>